<proteinExistence type="predicted"/>
<sequence length="256" mass="28591">MTEQTPWPACVGTHTIGHVQCDGDPSGKSKADREPCSWRDRCGGFQAHLKSVDSHADEYMAGREFGAEETAEFERQCVEWAFEYGVKSGVVRGDGRGYFPFGYRGTCSRAFRERRERVDVAVDHFIEVIMAQFEDRRPLFGSVVMPGQLMVIDRRKQSRYVSIYCVSAGKRNVPVASARPKVRSDGVEIRVPAEPEEWMMRSSSVGFAAVSVDDGSFASSLGVLDRSEVGRLARALKAMERVGEIRLPEVPSDEER</sequence>
<dbReference type="EMBL" id="LAZR01000471">
    <property type="protein sequence ID" value="KKN67569.1"/>
    <property type="molecule type" value="Genomic_DNA"/>
</dbReference>
<protein>
    <submittedName>
        <fullName evidence="1">Uncharacterized protein</fullName>
    </submittedName>
</protein>
<comment type="caution">
    <text evidence="1">The sequence shown here is derived from an EMBL/GenBank/DDBJ whole genome shotgun (WGS) entry which is preliminary data.</text>
</comment>
<dbReference type="AlphaFoldDB" id="A0A0F9SKG5"/>
<name>A0A0F9SKG5_9ZZZZ</name>
<gene>
    <name evidence="1" type="ORF">LCGC14_0460240</name>
</gene>
<accession>A0A0F9SKG5</accession>
<evidence type="ECO:0000313" key="1">
    <source>
        <dbReference type="EMBL" id="KKN67569.1"/>
    </source>
</evidence>
<organism evidence="1">
    <name type="scientific">marine sediment metagenome</name>
    <dbReference type="NCBI Taxonomy" id="412755"/>
    <lineage>
        <taxon>unclassified sequences</taxon>
        <taxon>metagenomes</taxon>
        <taxon>ecological metagenomes</taxon>
    </lineage>
</organism>
<reference evidence="1" key="1">
    <citation type="journal article" date="2015" name="Nature">
        <title>Complex archaea that bridge the gap between prokaryotes and eukaryotes.</title>
        <authorList>
            <person name="Spang A."/>
            <person name="Saw J.H."/>
            <person name="Jorgensen S.L."/>
            <person name="Zaremba-Niedzwiedzka K."/>
            <person name="Martijn J."/>
            <person name="Lind A.E."/>
            <person name="van Eijk R."/>
            <person name="Schleper C."/>
            <person name="Guy L."/>
            <person name="Ettema T.J."/>
        </authorList>
    </citation>
    <scope>NUCLEOTIDE SEQUENCE</scope>
</reference>